<accession>A0AAV2JQH5</accession>
<sequence length="310" mass="34091">MMTIIATFVLICAGITGIHSVITVSHVAMEAGRTVLIPCHYEADYRDHVKYLCRGDSGDYWCIIEINHGVDIGNKFKLTVTAEAEPKLSVDSQWISGYYNGQVTVDFKCEGSGRKQWCRVGGTCLSGNGIMKGAQVSMENNDKRFSVTMSGLNAENIGWYWFSLDDLQMPVFLQLTERPTTTTIATTTTESTTAFESQTLGTPRPVCVTSSLKSALIALGLLVVIVIVSLFAWFTLKINLKKTEAESSPECSDNPVYSNVTKTPTSNQNYCSPKDNDVLYSSVTFINNQASKKAAIQEEDVVYSILGHQQ</sequence>
<evidence type="ECO:0000256" key="1">
    <source>
        <dbReference type="ARBA" id="ARBA00004370"/>
    </source>
</evidence>
<dbReference type="GO" id="GO:0005886">
    <property type="term" value="C:plasma membrane"/>
    <property type="evidence" value="ECO:0007669"/>
    <property type="project" value="TreeGrafter"/>
</dbReference>
<evidence type="ECO:0000256" key="2">
    <source>
        <dbReference type="ARBA" id="ARBA00022692"/>
    </source>
</evidence>
<feature type="signal peptide" evidence="5">
    <location>
        <begin position="1"/>
        <end position="20"/>
    </location>
</feature>
<dbReference type="GO" id="GO:0004888">
    <property type="term" value="F:transmembrane signaling receptor activity"/>
    <property type="evidence" value="ECO:0007669"/>
    <property type="project" value="TreeGrafter"/>
</dbReference>
<evidence type="ECO:0000313" key="7">
    <source>
        <dbReference type="Proteomes" id="UP001497482"/>
    </source>
</evidence>
<keyword evidence="4" id="KW-1133">Transmembrane helix</keyword>
<evidence type="ECO:0000256" key="4">
    <source>
        <dbReference type="SAM" id="Phobius"/>
    </source>
</evidence>
<dbReference type="InterPro" id="IPR050671">
    <property type="entry name" value="CD300_family_receptors"/>
</dbReference>
<feature type="chain" id="PRO_5043606862" evidence="5">
    <location>
        <begin position="21"/>
        <end position="310"/>
    </location>
</feature>
<protein>
    <submittedName>
        <fullName evidence="6">Uncharacterized protein</fullName>
    </submittedName>
</protein>
<keyword evidence="2 4" id="KW-0812">Transmembrane</keyword>
<dbReference type="Gene3D" id="2.60.40.10">
    <property type="entry name" value="Immunoglobulins"/>
    <property type="match status" value="2"/>
</dbReference>
<feature type="transmembrane region" description="Helical" evidence="4">
    <location>
        <begin position="215"/>
        <end position="236"/>
    </location>
</feature>
<keyword evidence="3 4" id="KW-0472">Membrane</keyword>
<dbReference type="InterPro" id="IPR013783">
    <property type="entry name" value="Ig-like_fold"/>
</dbReference>
<keyword evidence="7" id="KW-1185">Reference proteome</keyword>
<evidence type="ECO:0000256" key="3">
    <source>
        <dbReference type="ARBA" id="ARBA00023136"/>
    </source>
</evidence>
<name>A0AAV2JQH5_KNICA</name>
<evidence type="ECO:0000256" key="5">
    <source>
        <dbReference type="SAM" id="SignalP"/>
    </source>
</evidence>
<reference evidence="6 7" key="1">
    <citation type="submission" date="2024-04" db="EMBL/GenBank/DDBJ databases">
        <authorList>
            <person name="Waldvogel A.-M."/>
            <person name="Schoenle A."/>
        </authorList>
    </citation>
    <scope>NUCLEOTIDE SEQUENCE [LARGE SCALE GENOMIC DNA]</scope>
</reference>
<dbReference type="PANTHER" id="PTHR11860:SF87">
    <property type="entry name" value="CMRF35-LIKE MOLECULE 8"/>
    <property type="match status" value="1"/>
</dbReference>
<dbReference type="AlphaFoldDB" id="A0AAV2JQH5"/>
<proteinExistence type="predicted"/>
<organism evidence="6 7">
    <name type="scientific">Knipowitschia caucasica</name>
    <name type="common">Caucasian dwarf goby</name>
    <name type="synonym">Pomatoschistus caucasicus</name>
    <dbReference type="NCBI Taxonomy" id="637954"/>
    <lineage>
        <taxon>Eukaryota</taxon>
        <taxon>Metazoa</taxon>
        <taxon>Chordata</taxon>
        <taxon>Craniata</taxon>
        <taxon>Vertebrata</taxon>
        <taxon>Euteleostomi</taxon>
        <taxon>Actinopterygii</taxon>
        <taxon>Neopterygii</taxon>
        <taxon>Teleostei</taxon>
        <taxon>Neoteleostei</taxon>
        <taxon>Acanthomorphata</taxon>
        <taxon>Gobiaria</taxon>
        <taxon>Gobiiformes</taxon>
        <taxon>Gobioidei</taxon>
        <taxon>Gobiidae</taxon>
        <taxon>Gobiinae</taxon>
        <taxon>Knipowitschia</taxon>
    </lineage>
</organism>
<keyword evidence="5" id="KW-0732">Signal</keyword>
<dbReference type="Proteomes" id="UP001497482">
    <property type="component" value="Chromosome 13"/>
</dbReference>
<evidence type="ECO:0000313" key="6">
    <source>
        <dbReference type="EMBL" id="CAL1577474.1"/>
    </source>
</evidence>
<dbReference type="EMBL" id="OZ035835">
    <property type="protein sequence ID" value="CAL1577474.1"/>
    <property type="molecule type" value="Genomic_DNA"/>
</dbReference>
<gene>
    <name evidence="6" type="ORF">KC01_LOCUS8819</name>
</gene>
<dbReference type="PANTHER" id="PTHR11860">
    <property type="entry name" value="POLYMERIC-IMMUNOGLOBULIN RECEPTOR"/>
    <property type="match status" value="1"/>
</dbReference>
<comment type="subcellular location">
    <subcellularLocation>
        <location evidence="1">Membrane</location>
    </subcellularLocation>
</comment>